<organism evidence="8 9">
    <name type="scientific">Liberibacter crescens (strain BT-1)</name>
    <dbReference type="NCBI Taxonomy" id="1215343"/>
    <lineage>
        <taxon>Bacteria</taxon>
        <taxon>Pseudomonadati</taxon>
        <taxon>Pseudomonadota</taxon>
        <taxon>Alphaproteobacteria</taxon>
        <taxon>Hyphomicrobiales</taxon>
        <taxon>Rhizobiaceae</taxon>
        <taxon>Liberibacter</taxon>
    </lineage>
</organism>
<dbReference type="Gene3D" id="3.30.470.20">
    <property type="entry name" value="ATP-grasp fold, B domain"/>
    <property type="match status" value="1"/>
</dbReference>
<dbReference type="Proteomes" id="UP000010799">
    <property type="component" value="Chromosome"/>
</dbReference>
<dbReference type="SUPFAM" id="SSF56059">
    <property type="entry name" value="Glutathione synthetase ATP-binding domain-like"/>
    <property type="match status" value="1"/>
</dbReference>
<dbReference type="EC" id="6.3.4.18" evidence="5 6"/>
<dbReference type="SUPFAM" id="SSF51246">
    <property type="entry name" value="Rudiment single hybrid motif"/>
    <property type="match status" value="1"/>
</dbReference>
<comment type="subunit">
    <text evidence="5 6">Homodimer.</text>
</comment>
<sequence length="356" mass="40214">MKSDTIGIVGGGQLARMLAMAAARLNFRIIILEPNPSCPAAQVANKHLVANYDDLDALDEFSRLCKIVTYEFENIPIQATHYLTTRLPVYPSPEALKISQDRLFEKCFFRNCGINTAHFYEINSQSDIEKKLADFTGKGIFKTRRMGYDGKGQYLYHSDESLEKIYSSLGNNPLIFEEFVPFKCEISIIAARSVNNLITYYDPIENTHDQGILKTSKVPANINSTTITAAYKAVEKILIALNYIGVLCVEFFITDDERLIANEMAPRVHNSGHWTEAACVVSQFEQHIRSISNLPLGKTSRHSDCIMHNIIGNEINTATEWLKHDSAFIHLYGKSEALPRRKMGHITQIFSLPKKF</sequence>
<evidence type="ECO:0000256" key="5">
    <source>
        <dbReference type="HAMAP-Rule" id="MF_01928"/>
    </source>
</evidence>
<dbReference type="GO" id="GO:0046872">
    <property type="term" value="F:metal ion binding"/>
    <property type="evidence" value="ECO:0007669"/>
    <property type="project" value="InterPro"/>
</dbReference>
<keyword evidence="1 5" id="KW-0436">Ligase</keyword>
<evidence type="ECO:0000256" key="3">
    <source>
        <dbReference type="ARBA" id="ARBA00022755"/>
    </source>
</evidence>
<feature type="binding site" evidence="5">
    <location>
        <position position="142"/>
    </location>
    <ligand>
        <name>ATP</name>
        <dbReference type="ChEBI" id="CHEBI:30616"/>
    </ligand>
</feature>
<keyword evidence="9" id="KW-1185">Reference proteome</keyword>
<dbReference type="InterPro" id="IPR005875">
    <property type="entry name" value="PurK"/>
</dbReference>
<dbReference type="InterPro" id="IPR011054">
    <property type="entry name" value="Rudment_hybrid_motif"/>
</dbReference>
<dbReference type="InterPro" id="IPR040686">
    <property type="entry name" value="PurK_C"/>
</dbReference>
<dbReference type="GO" id="GO:0034028">
    <property type="term" value="F:5-(carboxyamino)imidazole ribonucleotide synthase activity"/>
    <property type="evidence" value="ECO:0007669"/>
    <property type="project" value="UniProtKB-UniRule"/>
</dbReference>
<dbReference type="NCBIfam" id="NF004679">
    <property type="entry name" value="PRK06019.1-5"/>
    <property type="match status" value="1"/>
</dbReference>
<dbReference type="Pfam" id="PF02222">
    <property type="entry name" value="ATP-grasp"/>
    <property type="match status" value="1"/>
</dbReference>
<dbReference type="PANTHER" id="PTHR11609:SF5">
    <property type="entry name" value="PHOSPHORIBOSYLAMINOIMIDAZOLE CARBOXYLASE"/>
    <property type="match status" value="1"/>
</dbReference>
<dbReference type="InterPro" id="IPR016185">
    <property type="entry name" value="PreATP-grasp_dom_sf"/>
</dbReference>
<evidence type="ECO:0000256" key="1">
    <source>
        <dbReference type="ARBA" id="ARBA00022598"/>
    </source>
</evidence>
<dbReference type="EMBL" id="CP003789">
    <property type="protein sequence ID" value="AGA64856.1"/>
    <property type="molecule type" value="Genomic_DNA"/>
</dbReference>
<evidence type="ECO:0000256" key="4">
    <source>
        <dbReference type="ARBA" id="ARBA00022840"/>
    </source>
</evidence>
<feature type="binding site" evidence="5">
    <location>
        <begin position="177"/>
        <end position="180"/>
    </location>
    <ligand>
        <name>ATP</name>
        <dbReference type="ChEBI" id="CHEBI:30616"/>
    </ligand>
</feature>
<dbReference type="FunFam" id="3.40.50.20:FF:000016">
    <property type="entry name" value="N5-carboxyaminoimidazole ribonucleotide synthase"/>
    <property type="match status" value="1"/>
</dbReference>
<dbReference type="GO" id="GO:0005524">
    <property type="term" value="F:ATP binding"/>
    <property type="evidence" value="ECO:0007669"/>
    <property type="project" value="UniProtKB-UniRule"/>
</dbReference>
<dbReference type="InterPro" id="IPR011761">
    <property type="entry name" value="ATP-grasp"/>
</dbReference>
<dbReference type="GO" id="GO:0004638">
    <property type="term" value="F:phosphoribosylaminoimidazole carboxylase activity"/>
    <property type="evidence" value="ECO:0007669"/>
    <property type="project" value="InterPro"/>
</dbReference>
<comment type="function">
    <text evidence="5">Catalyzes the ATP-dependent conversion of 5-aminoimidazole ribonucleotide (AIR) and HCO(3)(-) to N5-carboxyaminoimidazole ribonucleotide (N5-CAIR).</text>
</comment>
<dbReference type="GO" id="GO:0005829">
    <property type="term" value="C:cytosol"/>
    <property type="evidence" value="ECO:0007669"/>
    <property type="project" value="TreeGrafter"/>
</dbReference>
<feature type="binding site" evidence="5">
    <location>
        <position position="208"/>
    </location>
    <ligand>
        <name>ATP</name>
        <dbReference type="ChEBI" id="CHEBI:30616"/>
    </ligand>
</feature>
<keyword evidence="4 5" id="KW-0067">ATP-binding</keyword>
<dbReference type="Pfam" id="PF22660">
    <property type="entry name" value="RS_preATP-grasp-like"/>
    <property type="match status" value="1"/>
</dbReference>
<feature type="domain" description="ATP-grasp" evidence="7">
    <location>
        <begin position="106"/>
        <end position="292"/>
    </location>
</feature>
<feature type="binding site" evidence="5">
    <location>
        <position position="185"/>
    </location>
    <ligand>
        <name>ATP</name>
        <dbReference type="ChEBI" id="CHEBI:30616"/>
    </ligand>
</feature>
<dbReference type="HAMAP" id="MF_01928">
    <property type="entry name" value="PurK"/>
    <property type="match status" value="1"/>
</dbReference>
<dbReference type="PATRIC" id="fig|1215343.11.peg.890"/>
<dbReference type="AlphaFoldDB" id="L0EWU7"/>
<feature type="binding site" evidence="5">
    <location>
        <begin position="262"/>
        <end position="263"/>
    </location>
    <ligand>
        <name>ATP</name>
        <dbReference type="ChEBI" id="CHEBI:30616"/>
    </ligand>
</feature>
<evidence type="ECO:0000313" key="8">
    <source>
        <dbReference type="EMBL" id="AGA64856.1"/>
    </source>
</evidence>
<dbReference type="PROSITE" id="PS50975">
    <property type="entry name" value="ATP_GRASP"/>
    <property type="match status" value="1"/>
</dbReference>
<dbReference type="RefSeq" id="WP_015273282.1">
    <property type="nucleotide sequence ID" value="NC_019907.1"/>
</dbReference>
<evidence type="ECO:0000256" key="2">
    <source>
        <dbReference type="ARBA" id="ARBA00022741"/>
    </source>
</evidence>
<dbReference type="eggNOG" id="COG0026">
    <property type="taxonomic scope" value="Bacteria"/>
</dbReference>
<keyword evidence="2 5" id="KW-0547">Nucleotide-binding</keyword>
<dbReference type="GO" id="GO:0006189">
    <property type="term" value="P:'de novo' IMP biosynthetic process"/>
    <property type="evidence" value="ECO:0007669"/>
    <property type="project" value="UniProtKB-UniRule"/>
</dbReference>
<comment type="function">
    <text evidence="6">Catalyzes the ATP-dependent conversion of 5-aminoimidazole ribonucleotide (AIR) and HCO(3)- to N5-carboxyaminoimidazole ribonucleotide (N5-CAIR).</text>
</comment>
<reference evidence="8 9" key="1">
    <citation type="journal article" date="2012" name="Stand. Genomic Sci.">
        <title>Complete genome sequence of Liberibacter crescens BT-1.</title>
        <authorList>
            <person name="Leonard M.T."/>
            <person name="Fagen J.R."/>
            <person name="Davis-Richardson A.G."/>
            <person name="Davis M.J."/>
            <person name="Triplett E.W."/>
        </authorList>
    </citation>
    <scope>NUCLEOTIDE SEQUENCE [LARGE SCALE GENOMIC DNA]</scope>
    <source>
        <strain evidence="8 9">BT-1</strain>
    </source>
</reference>
<protein>
    <recommendedName>
        <fullName evidence="5 6">N5-carboxyaminoimidazole ribonucleotide synthase</fullName>
        <shortName evidence="5 6">N5-CAIR synthase</shortName>
        <ecNumber evidence="5 6">6.3.4.18</ecNumber>
    </recommendedName>
    <alternativeName>
        <fullName evidence="5 6">5-(carboxyamino)imidazole ribonucleotide synthetase</fullName>
    </alternativeName>
</protein>
<dbReference type="PANTHER" id="PTHR11609">
    <property type="entry name" value="PURINE BIOSYNTHESIS PROTEIN 6/7, PUR6/7"/>
    <property type="match status" value="1"/>
</dbReference>
<evidence type="ECO:0000256" key="6">
    <source>
        <dbReference type="RuleBase" id="RU361200"/>
    </source>
</evidence>
<dbReference type="HOGENOM" id="CLU_011534_0_1_5"/>
<dbReference type="Gene3D" id="3.40.50.20">
    <property type="match status" value="1"/>
</dbReference>
<dbReference type="NCBIfam" id="TIGR01161">
    <property type="entry name" value="purK"/>
    <property type="match status" value="1"/>
</dbReference>
<proteinExistence type="inferred from homology"/>
<accession>L0EWU7</accession>
<feature type="binding site" evidence="5">
    <location>
        <position position="102"/>
    </location>
    <ligand>
        <name>ATP</name>
        <dbReference type="ChEBI" id="CHEBI:30616"/>
    </ligand>
</feature>
<dbReference type="InterPro" id="IPR054350">
    <property type="entry name" value="PurT/PurK_preATP-grasp"/>
</dbReference>
<keyword evidence="8" id="KW-0456">Lyase</keyword>
<dbReference type="NCBIfam" id="NF004675">
    <property type="entry name" value="PRK06019.1-1"/>
    <property type="match status" value="1"/>
</dbReference>
<comment type="similarity">
    <text evidence="5 6">Belongs to the PurK/PurT family.</text>
</comment>
<dbReference type="UniPathway" id="UPA00074">
    <property type="reaction ID" value="UER00942"/>
</dbReference>
<gene>
    <name evidence="5 6" type="primary">purK</name>
    <name evidence="8" type="ordered locus">B488_08640</name>
</gene>
<dbReference type="SUPFAM" id="SSF52440">
    <property type="entry name" value="PreATP-grasp domain"/>
    <property type="match status" value="1"/>
</dbReference>
<comment type="catalytic activity">
    <reaction evidence="5 6">
        <text>5-amino-1-(5-phospho-beta-D-ribosyl)imidazole + hydrogencarbonate + ATP = 5-carboxyamino-1-(5-phospho-D-ribosyl)imidazole + ADP + phosphate + 2 H(+)</text>
        <dbReference type="Rhea" id="RHEA:19317"/>
        <dbReference type="ChEBI" id="CHEBI:15378"/>
        <dbReference type="ChEBI" id="CHEBI:17544"/>
        <dbReference type="ChEBI" id="CHEBI:30616"/>
        <dbReference type="ChEBI" id="CHEBI:43474"/>
        <dbReference type="ChEBI" id="CHEBI:58730"/>
        <dbReference type="ChEBI" id="CHEBI:137981"/>
        <dbReference type="ChEBI" id="CHEBI:456216"/>
        <dbReference type="EC" id="6.3.4.18"/>
    </reaction>
</comment>
<evidence type="ECO:0000313" key="9">
    <source>
        <dbReference type="Proteomes" id="UP000010799"/>
    </source>
</evidence>
<keyword evidence="3 5" id="KW-0658">Purine biosynthesis</keyword>
<dbReference type="InterPro" id="IPR013815">
    <property type="entry name" value="ATP_grasp_subdomain_1"/>
</dbReference>
<evidence type="ECO:0000259" key="7">
    <source>
        <dbReference type="PROSITE" id="PS50975"/>
    </source>
</evidence>
<dbReference type="InterPro" id="IPR003135">
    <property type="entry name" value="ATP-grasp_carboxylate-amine"/>
</dbReference>
<dbReference type="STRING" id="1215343.B488_08640"/>
<feature type="binding site" evidence="5">
    <location>
        <begin position="147"/>
        <end position="153"/>
    </location>
    <ligand>
        <name>ATP</name>
        <dbReference type="ChEBI" id="CHEBI:30616"/>
    </ligand>
</feature>
<name>L0EWU7_LIBCB</name>
<dbReference type="KEGG" id="lcc:B488_08640"/>
<dbReference type="Gene3D" id="3.30.1490.20">
    <property type="entry name" value="ATP-grasp fold, A domain"/>
    <property type="match status" value="1"/>
</dbReference>
<dbReference type="Pfam" id="PF17769">
    <property type="entry name" value="PurK_C"/>
    <property type="match status" value="1"/>
</dbReference>
<dbReference type="NCBIfam" id="NF004676">
    <property type="entry name" value="PRK06019.1-2"/>
    <property type="match status" value="1"/>
</dbReference>
<comment type="pathway">
    <text evidence="5 6">Purine metabolism; IMP biosynthesis via de novo pathway; 5-amino-1-(5-phospho-D-ribosyl)imidazole-4-carboxylate from 5-amino-1-(5-phospho-D-ribosyl)imidazole (N5-CAIR route): step 1/2.</text>
</comment>